<dbReference type="InterPro" id="IPR035965">
    <property type="entry name" value="PAS-like_dom_sf"/>
</dbReference>
<dbReference type="SUPFAM" id="SSF55785">
    <property type="entry name" value="PYP-like sensor domain (PAS domain)"/>
    <property type="match status" value="1"/>
</dbReference>
<feature type="transmembrane region" description="Helical" evidence="1">
    <location>
        <begin position="347"/>
        <end position="367"/>
    </location>
</feature>
<dbReference type="InterPro" id="IPR035919">
    <property type="entry name" value="EAL_sf"/>
</dbReference>
<dbReference type="PROSITE" id="PS50883">
    <property type="entry name" value="EAL"/>
    <property type="match status" value="1"/>
</dbReference>
<feature type="transmembrane region" description="Helical" evidence="1">
    <location>
        <begin position="148"/>
        <end position="167"/>
    </location>
</feature>
<dbReference type="CDD" id="cd01948">
    <property type="entry name" value="EAL"/>
    <property type="match status" value="1"/>
</dbReference>
<evidence type="ECO:0000313" key="6">
    <source>
        <dbReference type="Proteomes" id="UP000190637"/>
    </source>
</evidence>
<feature type="transmembrane region" description="Helical" evidence="1">
    <location>
        <begin position="214"/>
        <end position="238"/>
    </location>
</feature>
<feature type="transmembrane region" description="Helical" evidence="1">
    <location>
        <begin position="247"/>
        <end position="267"/>
    </location>
</feature>
<reference evidence="5 6" key="1">
    <citation type="submission" date="2017-02" db="EMBL/GenBank/DDBJ databases">
        <authorList>
            <person name="Peterson S.W."/>
        </authorList>
    </citation>
    <scope>NUCLEOTIDE SEQUENCE [LARGE SCALE GENOMIC DNA]</scope>
    <source>
        <strain evidence="5 6">DSM 45154</strain>
    </source>
</reference>
<dbReference type="InterPro" id="IPR000160">
    <property type="entry name" value="GGDEF_dom"/>
</dbReference>
<feature type="transmembrane region" description="Helical" evidence="1">
    <location>
        <begin position="74"/>
        <end position="94"/>
    </location>
</feature>
<feature type="transmembrane region" description="Helical" evidence="1">
    <location>
        <begin position="44"/>
        <end position="62"/>
    </location>
</feature>
<dbReference type="Pfam" id="PF00990">
    <property type="entry name" value="GGDEF"/>
    <property type="match status" value="1"/>
</dbReference>
<proteinExistence type="predicted"/>
<dbReference type="InterPro" id="IPR029787">
    <property type="entry name" value="Nucleotide_cyclase"/>
</dbReference>
<feature type="transmembrane region" description="Helical" evidence="1">
    <location>
        <begin position="317"/>
        <end position="341"/>
    </location>
</feature>
<evidence type="ECO:0000259" key="4">
    <source>
        <dbReference type="PROSITE" id="PS50887"/>
    </source>
</evidence>
<dbReference type="InterPro" id="IPR013655">
    <property type="entry name" value="PAS_fold_3"/>
</dbReference>
<sequence length="941" mass="99905">MRTAPWAGHDGLRGDDWKGAHVHDIGTCHPGGFSGIAMKGDTRIWLGAIVSVALLYALGTLVDTGTGLSLTARGGTWPTALASGLAAASLLFAAREREGGAGEDDPTAEGTDGVAALRFLGLAASAWCAGAVVYGATGLFGASATFSLTFGDLFSLAALPLFVLGFLRFAPLPQGVRPILRHVTDSYVCAAAVFAVVWLLLFEPLYRDLGENPGVIGLALVYPVADIVVLCLLAPLVFTSPHGTRRAVLLAIGAFVIICGADLISTITRLTGEPVAGGIEYPVRLLGFALLAALPWLTRAGAGSPPRRITGRGLYRFAPEIAAALALAVAAVTLSVAALRVEGVAPILPVAAGSAVLVLLVRLLGLLEENSTLGRMVATRERHFHELARNSGDVILILDKDGTIFYVSPGAAETFGYRLDDILAGPVTDLVHPEDLPRVGAAMSAFERGAGEGMHLRIRVRAADGTWRHTESTASLYERPGEPDRLLVTTRDISAQVALEEQVNHLTFHDGITGLPNRAYLEERAREVLARRDRAETGPDGVAAIFLDLDGFTAVNDSAGHSFGDYLLAQAARRLRATIGAEDTLARWGGDEFALLIEDGARPQRVVDLAERLVRAIGGEPFQIADREVVLSASVGVAFAEPATDSGELLRNADMAMARAKELGAGGRVEIYAAHMHTEVVRRLEFQTRLRQALADREFLLEYQPVVDLESSRVTAVEALVRWRDEDGLVGPDEFLGPAEESGLIVPLGEWILREACAKVALWRAADWDIGLAVNLSVKQILSPRFVETVAGVLADTGLPADALTLEVDEEVLLENPGDAVASLAELRGLGVRLAIDDFGMGYASLAHLRRLRVDEIKIDPSFIRDLGNDGTVTLLTSTIIRLGQDLGVRVIAEGIESMEQLERLRAMGCVYGQGFLVAGPMGAEGVEALVGGETGTPLGR</sequence>
<dbReference type="InterPro" id="IPR001633">
    <property type="entry name" value="EAL_dom"/>
</dbReference>
<dbReference type="CDD" id="cd01949">
    <property type="entry name" value="GGDEF"/>
    <property type="match status" value="1"/>
</dbReference>
<dbReference type="NCBIfam" id="TIGR00254">
    <property type="entry name" value="GGDEF"/>
    <property type="match status" value="1"/>
</dbReference>
<dbReference type="PROSITE" id="PS50887">
    <property type="entry name" value="GGDEF"/>
    <property type="match status" value="1"/>
</dbReference>
<dbReference type="InterPro" id="IPR000014">
    <property type="entry name" value="PAS"/>
</dbReference>
<feature type="domain" description="EAL" evidence="3">
    <location>
        <begin position="683"/>
        <end position="935"/>
    </location>
</feature>
<protein>
    <submittedName>
        <fullName evidence="5">PAS domain S-box-containing protein/diguanylate cyclase (GGDEF) domain-containing protein</fullName>
    </submittedName>
</protein>
<evidence type="ECO:0000259" key="3">
    <source>
        <dbReference type="PROSITE" id="PS50883"/>
    </source>
</evidence>
<dbReference type="PANTHER" id="PTHR44757:SF2">
    <property type="entry name" value="BIOFILM ARCHITECTURE MAINTENANCE PROTEIN MBAA"/>
    <property type="match status" value="1"/>
</dbReference>
<evidence type="ECO:0000313" key="5">
    <source>
        <dbReference type="EMBL" id="SKA26716.1"/>
    </source>
</evidence>
<name>A0A1T4SEY9_9ACTN</name>
<feature type="transmembrane region" description="Helical" evidence="1">
    <location>
        <begin position="115"/>
        <end position="136"/>
    </location>
</feature>
<feature type="domain" description="PAS" evidence="2">
    <location>
        <begin position="380"/>
        <end position="450"/>
    </location>
</feature>
<dbReference type="Proteomes" id="UP000190637">
    <property type="component" value="Unassembled WGS sequence"/>
</dbReference>
<gene>
    <name evidence="5" type="ORF">SAMN02745673_03464</name>
</gene>
<dbReference type="SMART" id="SM00091">
    <property type="entry name" value="PAS"/>
    <property type="match status" value="1"/>
</dbReference>
<dbReference type="Pfam" id="PF08447">
    <property type="entry name" value="PAS_3"/>
    <property type="match status" value="1"/>
</dbReference>
<evidence type="ECO:0000256" key="1">
    <source>
        <dbReference type="SAM" id="Phobius"/>
    </source>
</evidence>
<evidence type="ECO:0000259" key="2">
    <source>
        <dbReference type="PROSITE" id="PS50112"/>
    </source>
</evidence>
<dbReference type="PROSITE" id="PS50112">
    <property type="entry name" value="PAS"/>
    <property type="match status" value="1"/>
</dbReference>
<dbReference type="AlphaFoldDB" id="A0A1T4SEY9"/>
<dbReference type="InterPro" id="IPR052155">
    <property type="entry name" value="Biofilm_reg_signaling"/>
</dbReference>
<dbReference type="EMBL" id="FUWS01000009">
    <property type="protein sequence ID" value="SKA26716.1"/>
    <property type="molecule type" value="Genomic_DNA"/>
</dbReference>
<dbReference type="SMART" id="SM00267">
    <property type="entry name" value="GGDEF"/>
    <property type="match status" value="1"/>
</dbReference>
<dbReference type="InterPro" id="IPR001610">
    <property type="entry name" value="PAC"/>
</dbReference>
<keyword evidence="1" id="KW-0472">Membrane</keyword>
<accession>A0A1T4SEY9</accession>
<dbReference type="CDD" id="cd00130">
    <property type="entry name" value="PAS"/>
    <property type="match status" value="1"/>
</dbReference>
<dbReference type="SMART" id="SM00052">
    <property type="entry name" value="EAL"/>
    <property type="match status" value="1"/>
</dbReference>
<keyword evidence="1" id="KW-0812">Transmembrane</keyword>
<dbReference type="NCBIfam" id="TIGR00229">
    <property type="entry name" value="sensory_box"/>
    <property type="match status" value="1"/>
</dbReference>
<dbReference type="Gene3D" id="3.30.70.270">
    <property type="match status" value="1"/>
</dbReference>
<organism evidence="5 6">
    <name type="scientific">Marinactinospora thermotolerans DSM 45154</name>
    <dbReference type="NCBI Taxonomy" id="1122192"/>
    <lineage>
        <taxon>Bacteria</taxon>
        <taxon>Bacillati</taxon>
        <taxon>Actinomycetota</taxon>
        <taxon>Actinomycetes</taxon>
        <taxon>Streptosporangiales</taxon>
        <taxon>Nocardiopsidaceae</taxon>
        <taxon>Marinactinospora</taxon>
    </lineage>
</organism>
<dbReference type="InterPro" id="IPR043128">
    <property type="entry name" value="Rev_trsase/Diguanyl_cyclase"/>
</dbReference>
<keyword evidence="1" id="KW-1133">Transmembrane helix</keyword>
<dbReference type="SUPFAM" id="SSF141868">
    <property type="entry name" value="EAL domain-like"/>
    <property type="match status" value="1"/>
</dbReference>
<dbReference type="Pfam" id="PF00563">
    <property type="entry name" value="EAL"/>
    <property type="match status" value="1"/>
</dbReference>
<dbReference type="SUPFAM" id="SSF55073">
    <property type="entry name" value="Nucleotide cyclase"/>
    <property type="match status" value="1"/>
</dbReference>
<dbReference type="SMART" id="SM00086">
    <property type="entry name" value="PAC"/>
    <property type="match status" value="1"/>
</dbReference>
<dbReference type="STRING" id="1122192.SAMN02745673_03464"/>
<feature type="domain" description="GGDEF" evidence="4">
    <location>
        <begin position="540"/>
        <end position="674"/>
    </location>
</feature>
<dbReference type="PANTHER" id="PTHR44757">
    <property type="entry name" value="DIGUANYLATE CYCLASE DGCP"/>
    <property type="match status" value="1"/>
</dbReference>
<keyword evidence="6" id="KW-1185">Reference proteome</keyword>
<feature type="transmembrane region" description="Helical" evidence="1">
    <location>
        <begin position="179"/>
        <end position="202"/>
    </location>
</feature>
<dbReference type="Gene3D" id="3.30.450.20">
    <property type="entry name" value="PAS domain"/>
    <property type="match status" value="1"/>
</dbReference>
<dbReference type="Gene3D" id="3.20.20.450">
    <property type="entry name" value="EAL domain"/>
    <property type="match status" value="1"/>
</dbReference>